<keyword evidence="1" id="KW-0812">Transmembrane</keyword>
<name>A0A915YV56_9GLOM</name>
<proteinExistence type="predicted"/>
<accession>A0A915YV56</accession>
<dbReference type="VEuPathDB" id="FungiDB:RhiirFUN_021700"/>
<gene>
    <name evidence="2" type="ORF">CHRIB12_LOCUS3949</name>
</gene>
<keyword evidence="1" id="KW-1133">Transmembrane helix</keyword>
<dbReference type="EMBL" id="CAGKOT010000005">
    <property type="protein sequence ID" value="CAB5344345.1"/>
    <property type="molecule type" value="Genomic_DNA"/>
</dbReference>
<evidence type="ECO:0000256" key="1">
    <source>
        <dbReference type="SAM" id="Phobius"/>
    </source>
</evidence>
<dbReference type="Proteomes" id="UP000684084">
    <property type="component" value="Unassembled WGS sequence"/>
</dbReference>
<dbReference type="AlphaFoldDB" id="A0A915YV56"/>
<protein>
    <submittedName>
        <fullName evidence="2">Uncharacterized protein</fullName>
    </submittedName>
</protein>
<comment type="caution">
    <text evidence="2">The sequence shown here is derived from an EMBL/GenBank/DDBJ whole genome shotgun (WGS) entry which is preliminary data.</text>
</comment>
<evidence type="ECO:0000313" key="2">
    <source>
        <dbReference type="EMBL" id="CAB5344345.1"/>
    </source>
</evidence>
<sequence length="200" mass="23893">MAYQRAILPLYYHPGLSPCSRTIWFLTGFLFGSLVVLAFGRPSLFYDFFNFLFTFFHLVLDFYKSETGQQIVNYIKKLYNNYSDFCSIRNLKELMERGNHMVPSLLIWIFQEYPESAGRFFRRFNLIALNVIYNKISDYLLDCAADFLLPNWIFLKDWMKGMAKKVLIYVYTKFIIPRIFSSRLPSIFRKHRLLTPEDMV</sequence>
<keyword evidence="1" id="KW-0472">Membrane</keyword>
<evidence type="ECO:0000313" key="3">
    <source>
        <dbReference type="Proteomes" id="UP000684084"/>
    </source>
</evidence>
<organism evidence="2 3">
    <name type="scientific">Rhizophagus irregularis</name>
    <dbReference type="NCBI Taxonomy" id="588596"/>
    <lineage>
        <taxon>Eukaryota</taxon>
        <taxon>Fungi</taxon>
        <taxon>Fungi incertae sedis</taxon>
        <taxon>Mucoromycota</taxon>
        <taxon>Glomeromycotina</taxon>
        <taxon>Glomeromycetes</taxon>
        <taxon>Glomerales</taxon>
        <taxon>Glomeraceae</taxon>
        <taxon>Rhizophagus</taxon>
    </lineage>
</organism>
<dbReference type="OrthoDB" id="2335903at2759"/>
<feature type="transmembrane region" description="Helical" evidence="1">
    <location>
        <begin position="21"/>
        <end position="39"/>
    </location>
</feature>
<reference evidence="2" key="1">
    <citation type="submission" date="2020-05" db="EMBL/GenBank/DDBJ databases">
        <authorList>
            <person name="Rincon C."/>
            <person name="Sanders R I."/>
            <person name="Robbins C."/>
            <person name="Chaturvedi A."/>
        </authorList>
    </citation>
    <scope>NUCLEOTIDE SEQUENCE</scope>
    <source>
        <strain evidence="2">CHB12</strain>
    </source>
</reference>